<dbReference type="InterPro" id="IPR044913">
    <property type="entry name" value="P_trefoil_dom_sf"/>
</dbReference>
<evidence type="ECO:0000256" key="2">
    <source>
        <dbReference type="ARBA" id="ARBA00007806"/>
    </source>
</evidence>
<dbReference type="FunFam" id="2.60.40.1180:FF:000044">
    <property type="entry name" value="Alpha-glucosidase 1"/>
    <property type="match status" value="1"/>
</dbReference>
<dbReference type="Proteomes" id="UP000015101">
    <property type="component" value="Unassembled WGS sequence"/>
</dbReference>
<dbReference type="PROSITE" id="PS51448">
    <property type="entry name" value="P_TREFOIL_2"/>
    <property type="match status" value="1"/>
</dbReference>
<comment type="similarity">
    <text evidence="2 10">Belongs to the glycosyl hydrolase 31 family.</text>
</comment>
<feature type="signal peptide" evidence="11">
    <location>
        <begin position="1"/>
        <end position="23"/>
    </location>
</feature>
<dbReference type="InterPro" id="IPR030459">
    <property type="entry name" value="Glyco_hydro_31_CS"/>
</dbReference>
<dbReference type="Gene3D" id="2.60.40.1180">
    <property type="entry name" value="Golgi alpha-mannosidase II"/>
    <property type="match status" value="2"/>
</dbReference>
<dbReference type="CDD" id="cd06602">
    <property type="entry name" value="GH31_MGAM_SI_GAA"/>
    <property type="match status" value="1"/>
</dbReference>
<dbReference type="InterPro" id="IPR000322">
    <property type="entry name" value="Glyco_hydro_31_TIM"/>
</dbReference>
<dbReference type="Pfam" id="PF00088">
    <property type="entry name" value="Trefoil"/>
    <property type="match status" value="1"/>
</dbReference>
<dbReference type="PANTHER" id="PTHR22762">
    <property type="entry name" value="ALPHA-GLUCOSIDASE"/>
    <property type="match status" value="1"/>
</dbReference>
<dbReference type="CTD" id="20217681"/>
<dbReference type="STRING" id="6412.T1G9D4"/>
<sequence length="918" mass="104524">MMIAAYVSSAATALALLCHVIAAAEEDVVVLNSDNDQNTICDVNPYVYRFDCHPEYYSSPSRCNNRGCCWRDTLSSSSSSINDDSINTIVNNDGKSSSKIGRPYCYFPVNYPSYKVTQWAETNYGYRAVLIKEASSPWPNDILNLTLYIWFQSQTVLHFKIVDSKNARYEVPIEMPKPPAVKPSTTDYSVEYFSSPFGLKVLRKSTGATLFNSIISTAPLIYADQFLQISTLLDSPWLYGLGENYGPLLIDATQYRKFTFWARDQIPIMHSNLYGAHPFYMNIEKSKEAHGVFFLNSNAMEVDVQPAPALTFRTIGGVLDFYIFTGPTLENVVQQYVQTIGIPAMPPFWGLGFHLCRWKYNNIDRLKTIIKRNKDIGIPYDVQWSDIDYMENEKLWTYDKVNYNGLPQLIDQLHKDTMKYIIILDPGISDKYPGRYPPYDRGVQQNVFIRNYTGHILQGQVWPGPTVYPDFTHPNATSWWLKDAEDFHKVLPYDGLWIDMNEPSNFVSGSSVGCTMNNLDRPPFVPAISGDGTLEFKTLCGSARQHVSTHYNLHNMYGLHEAMATHEVLLKIMKKRSLSVSRSTFPSHGKYGQHWTGDVRATWTDLYYSIPGLLNFQMFGIPFVGADVCGFSGNSNEELCIRWTQLGAFYPFMRNHNDGDSIDQDPGAWGTSAQKIMKEAIELRYSLLPFMYTQFYLNQLDGSPVIRPLSFAFQADVETYKIDKQFLWGSSLLISPILERGKFNLTAYFPSGGWYDVFNHFKLTSVGRYYYLNTPLNKINLHLREGNIIPWQQSAVTTAKSRKNAINLMAGLDTKQAATGQLFWDDGDSLDTIGKKLYTLIKFTASRGTLYGKVQLKGYRPVDELRLGSIAILGVDRKPTTLLLNNKTKEFQWRDDVNEIFITNANVTLLEEFTTVWI</sequence>
<dbReference type="InterPro" id="IPR011013">
    <property type="entry name" value="Gal_mutarotase_sf_dom"/>
</dbReference>
<dbReference type="Gene3D" id="4.10.110.10">
    <property type="entry name" value="Spasmolytic Protein, domain 1"/>
    <property type="match status" value="1"/>
</dbReference>
<evidence type="ECO:0000313" key="13">
    <source>
        <dbReference type="EMBL" id="ESO11524.1"/>
    </source>
</evidence>
<dbReference type="InterPro" id="IPR017853">
    <property type="entry name" value="GH"/>
</dbReference>
<reference evidence="14" key="3">
    <citation type="submission" date="2015-06" db="UniProtKB">
        <authorList>
            <consortium name="EnsemblMetazoa"/>
        </authorList>
    </citation>
    <scope>IDENTIFICATION</scope>
</reference>
<dbReference type="InterPro" id="IPR030458">
    <property type="entry name" value="Glyco_hydro_31_AS"/>
</dbReference>
<evidence type="ECO:0000259" key="12">
    <source>
        <dbReference type="PROSITE" id="PS51448"/>
    </source>
</evidence>
<dbReference type="GO" id="GO:0004558">
    <property type="term" value="F:alpha-1,4-glucosidase activity"/>
    <property type="evidence" value="ECO:0000318"/>
    <property type="project" value="GO_Central"/>
</dbReference>
<dbReference type="EMBL" id="AMQM01002440">
    <property type="status" value="NOT_ANNOTATED_CDS"/>
    <property type="molecule type" value="Genomic_DNA"/>
</dbReference>
<dbReference type="GeneID" id="20217681"/>
<feature type="chain" id="PRO_5010981169" description="P-type domain-containing protein" evidence="11">
    <location>
        <begin position="24"/>
        <end position="918"/>
    </location>
</feature>
<evidence type="ECO:0000256" key="4">
    <source>
        <dbReference type="ARBA" id="ARBA00022801"/>
    </source>
</evidence>
<dbReference type="PROSITE" id="PS00129">
    <property type="entry name" value="GLYCOSYL_HYDROL_F31_1"/>
    <property type="match status" value="1"/>
</dbReference>
<reference evidence="15" key="1">
    <citation type="submission" date="2012-12" db="EMBL/GenBank/DDBJ databases">
        <authorList>
            <person name="Hellsten U."/>
            <person name="Grimwood J."/>
            <person name="Chapman J.A."/>
            <person name="Shapiro H."/>
            <person name="Aerts A."/>
            <person name="Otillar R.P."/>
            <person name="Terry A.Y."/>
            <person name="Boore J.L."/>
            <person name="Simakov O."/>
            <person name="Marletaz F."/>
            <person name="Cho S.-J."/>
            <person name="Edsinger-Gonzales E."/>
            <person name="Havlak P."/>
            <person name="Kuo D.-H."/>
            <person name="Larsson T."/>
            <person name="Lv J."/>
            <person name="Arendt D."/>
            <person name="Savage R."/>
            <person name="Osoegawa K."/>
            <person name="de Jong P."/>
            <person name="Lindberg D.R."/>
            <person name="Seaver E.C."/>
            <person name="Weisblat D.A."/>
            <person name="Putnam N.H."/>
            <person name="Grigoriev I.V."/>
            <person name="Rokhsar D.S."/>
        </authorList>
    </citation>
    <scope>NUCLEOTIDE SEQUENCE</scope>
</reference>
<dbReference type="InParanoid" id="T1G9D4"/>
<keyword evidence="3 11" id="KW-0732">Signal</keyword>
<accession>T1G9D4</accession>
<dbReference type="EnsemblMetazoa" id="HelroT96716">
    <property type="protein sequence ID" value="HelroP96716"/>
    <property type="gene ID" value="HelroG96716"/>
</dbReference>
<dbReference type="SUPFAM" id="SSF51011">
    <property type="entry name" value="Glycosyl hydrolase domain"/>
    <property type="match status" value="1"/>
</dbReference>
<dbReference type="PROSITE" id="PS00025">
    <property type="entry name" value="P_TREFOIL_1"/>
    <property type="match status" value="1"/>
</dbReference>
<dbReference type="FunFam" id="3.20.20.80:FF:000016">
    <property type="entry name" value="Maltase-glucoamylase, intestinal"/>
    <property type="match status" value="1"/>
</dbReference>
<dbReference type="Gene3D" id="2.60.40.1760">
    <property type="entry name" value="glycosyl hydrolase (family 31)"/>
    <property type="match status" value="1"/>
</dbReference>
<name>T1G9D4_HELRO</name>
<gene>
    <name evidence="14" type="primary">20217681</name>
    <name evidence="13" type="ORF">HELRODRAFT_96716</name>
</gene>
<evidence type="ECO:0000256" key="10">
    <source>
        <dbReference type="RuleBase" id="RU361185"/>
    </source>
</evidence>
<dbReference type="CDD" id="cd14752">
    <property type="entry name" value="GH31_N"/>
    <property type="match status" value="1"/>
</dbReference>
<keyword evidence="6" id="KW-1015">Disulfide bond</keyword>
<dbReference type="InterPro" id="IPR017957">
    <property type="entry name" value="P_trefoil_CS"/>
</dbReference>
<dbReference type="InterPro" id="IPR000519">
    <property type="entry name" value="P_trefoil_dom"/>
</dbReference>
<dbReference type="Gene3D" id="3.20.20.80">
    <property type="entry name" value="Glycosidases"/>
    <property type="match status" value="1"/>
</dbReference>
<dbReference type="Pfam" id="PF01055">
    <property type="entry name" value="Glyco_hydro_31_2nd"/>
    <property type="match status" value="1"/>
</dbReference>
<dbReference type="GO" id="GO:0005975">
    <property type="term" value="P:carbohydrate metabolic process"/>
    <property type="evidence" value="ECO:0007669"/>
    <property type="project" value="InterPro"/>
</dbReference>
<dbReference type="InterPro" id="IPR025887">
    <property type="entry name" value="Glyco_hydro_31_N_dom"/>
</dbReference>
<evidence type="ECO:0000256" key="3">
    <source>
        <dbReference type="ARBA" id="ARBA00022729"/>
    </source>
</evidence>
<keyword evidence="7" id="KW-0325">Glycoprotein</keyword>
<dbReference type="GO" id="GO:0012505">
    <property type="term" value="C:endomembrane system"/>
    <property type="evidence" value="ECO:0007669"/>
    <property type="project" value="UniProtKB-SubCell"/>
</dbReference>
<dbReference type="EMBL" id="KB095812">
    <property type="protein sequence ID" value="ESO11524.1"/>
    <property type="molecule type" value="Genomic_DNA"/>
</dbReference>
<reference evidence="13 15" key="2">
    <citation type="journal article" date="2013" name="Nature">
        <title>Insights into bilaterian evolution from three spiralian genomes.</title>
        <authorList>
            <person name="Simakov O."/>
            <person name="Marletaz F."/>
            <person name="Cho S.J."/>
            <person name="Edsinger-Gonzales E."/>
            <person name="Havlak P."/>
            <person name="Hellsten U."/>
            <person name="Kuo D.H."/>
            <person name="Larsson T."/>
            <person name="Lv J."/>
            <person name="Arendt D."/>
            <person name="Savage R."/>
            <person name="Osoegawa K."/>
            <person name="de Jong P."/>
            <person name="Grimwood J."/>
            <person name="Chapman J.A."/>
            <person name="Shapiro H."/>
            <person name="Aerts A."/>
            <person name="Otillar R.P."/>
            <person name="Terry A.Y."/>
            <person name="Boore J.L."/>
            <person name="Grigoriev I.V."/>
            <person name="Lindberg D.R."/>
            <person name="Seaver E.C."/>
            <person name="Weisblat D.A."/>
            <person name="Putnam N.H."/>
            <person name="Rokhsar D.S."/>
        </authorList>
    </citation>
    <scope>NUCLEOTIDE SEQUENCE</scope>
</reference>
<keyword evidence="4 10" id="KW-0378">Hydrolase</keyword>
<evidence type="ECO:0000256" key="5">
    <source>
        <dbReference type="ARBA" id="ARBA00023136"/>
    </source>
</evidence>
<dbReference type="Pfam" id="PF13802">
    <property type="entry name" value="Gal_mutarotas_2"/>
    <property type="match status" value="1"/>
</dbReference>
<dbReference type="SUPFAM" id="SSF57492">
    <property type="entry name" value="Trefoil"/>
    <property type="match status" value="1"/>
</dbReference>
<evidence type="ECO:0000256" key="9">
    <source>
        <dbReference type="PROSITE-ProRule" id="PRU00779"/>
    </source>
</evidence>
<dbReference type="PROSITE" id="PS00707">
    <property type="entry name" value="GLYCOSYL_HYDROL_F31_2"/>
    <property type="match status" value="1"/>
</dbReference>
<evidence type="ECO:0000256" key="1">
    <source>
        <dbReference type="ARBA" id="ARBA00004308"/>
    </source>
</evidence>
<comment type="caution">
    <text evidence="9">Lacks conserved residue(s) required for the propagation of feature annotation.</text>
</comment>
<organism evidence="14 15">
    <name type="scientific">Helobdella robusta</name>
    <name type="common">Californian leech</name>
    <dbReference type="NCBI Taxonomy" id="6412"/>
    <lineage>
        <taxon>Eukaryota</taxon>
        <taxon>Metazoa</taxon>
        <taxon>Spiralia</taxon>
        <taxon>Lophotrochozoa</taxon>
        <taxon>Annelida</taxon>
        <taxon>Clitellata</taxon>
        <taxon>Hirudinea</taxon>
        <taxon>Rhynchobdellida</taxon>
        <taxon>Glossiphoniidae</taxon>
        <taxon>Helobdella</taxon>
    </lineage>
</organism>
<protein>
    <recommendedName>
        <fullName evidence="12">P-type domain-containing protein</fullName>
    </recommendedName>
</protein>
<dbReference type="OrthoDB" id="5839090at2759"/>
<feature type="domain" description="P-type" evidence="12">
    <location>
        <begin position="39"/>
        <end position="109"/>
    </location>
</feature>
<dbReference type="OMA" id="GEKWYDW"/>
<proteinExistence type="inferred from homology"/>
<dbReference type="SMART" id="SM00018">
    <property type="entry name" value="PD"/>
    <property type="match status" value="1"/>
</dbReference>
<evidence type="ECO:0000256" key="8">
    <source>
        <dbReference type="ARBA" id="ARBA00023295"/>
    </source>
</evidence>
<evidence type="ECO:0000256" key="11">
    <source>
        <dbReference type="SAM" id="SignalP"/>
    </source>
</evidence>
<evidence type="ECO:0000313" key="14">
    <source>
        <dbReference type="EnsemblMetazoa" id="HelroP96716"/>
    </source>
</evidence>
<comment type="subcellular location">
    <subcellularLocation>
        <location evidence="1">Endomembrane system</location>
    </subcellularLocation>
</comment>
<keyword evidence="5" id="KW-0472">Membrane</keyword>
<dbReference type="InterPro" id="IPR048395">
    <property type="entry name" value="Glyco_hydro_31_C"/>
</dbReference>
<keyword evidence="8 10" id="KW-0326">Glycosidase</keyword>
<dbReference type="RefSeq" id="XP_009010012.1">
    <property type="nucleotide sequence ID" value="XM_009011764.1"/>
</dbReference>
<dbReference type="InterPro" id="IPR013780">
    <property type="entry name" value="Glyco_hydro_b"/>
</dbReference>
<evidence type="ECO:0000256" key="6">
    <source>
        <dbReference type="ARBA" id="ARBA00023157"/>
    </source>
</evidence>
<dbReference type="SUPFAM" id="SSF51445">
    <property type="entry name" value="(Trans)glycosidases"/>
    <property type="match status" value="1"/>
</dbReference>
<dbReference type="AlphaFoldDB" id="T1G9D4"/>
<dbReference type="KEGG" id="hro:HELRODRAFT_96716"/>
<keyword evidence="15" id="KW-1185">Reference proteome</keyword>
<dbReference type="eggNOG" id="KOG1065">
    <property type="taxonomic scope" value="Eukaryota"/>
</dbReference>
<dbReference type="SUPFAM" id="SSF74650">
    <property type="entry name" value="Galactose mutarotase-like"/>
    <property type="match status" value="1"/>
</dbReference>
<dbReference type="CDD" id="cd00111">
    <property type="entry name" value="Trefoil"/>
    <property type="match status" value="1"/>
</dbReference>
<dbReference type="GO" id="GO:0030246">
    <property type="term" value="F:carbohydrate binding"/>
    <property type="evidence" value="ECO:0007669"/>
    <property type="project" value="InterPro"/>
</dbReference>
<evidence type="ECO:0000313" key="15">
    <source>
        <dbReference type="Proteomes" id="UP000015101"/>
    </source>
</evidence>
<evidence type="ECO:0000256" key="7">
    <source>
        <dbReference type="ARBA" id="ARBA00023180"/>
    </source>
</evidence>
<dbReference type="HOGENOM" id="CLU_000631_11_2_1"/>
<dbReference type="PANTHER" id="PTHR22762:SF131">
    <property type="entry name" value="GLYCOSIDE HYDROLASE FAMILY 31 N-TERMINAL DOMAIN-CONTAINING PROTEIN"/>
    <property type="match status" value="1"/>
</dbReference>
<dbReference type="Pfam" id="PF21365">
    <property type="entry name" value="Glyco_hydro_31_3rd"/>
    <property type="match status" value="1"/>
</dbReference>